<dbReference type="PANTHER" id="PTHR43278">
    <property type="entry name" value="NAD(P)H-DEPENDENT FMN-CONTAINING OXIDOREDUCTASE YWQN-RELATED"/>
    <property type="match status" value="1"/>
</dbReference>
<evidence type="ECO:0000256" key="1">
    <source>
        <dbReference type="ARBA" id="ARBA00022630"/>
    </source>
</evidence>
<gene>
    <name evidence="4" type="ORF">QUW25_00200</name>
</gene>
<dbReference type="InterPro" id="IPR005025">
    <property type="entry name" value="FMN_Rdtase-like_dom"/>
</dbReference>
<dbReference type="InterPro" id="IPR051796">
    <property type="entry name" value="ISF_SsuE-like"/>
</dbReference>
<sequence>MGKKVVVITGSPRKGGNSFAMVDAFVDAPEKLGHEVTRFDAAFMKIGGCHACETCYSAGKACGFNGDFNTIAPAILEADVLVFATPVNWYSIPAQIKAVIDRIYSLVVGGKDIAGKECALIACCEEEDPTALDGVRVPMERTCALNKWDMVGEVLVPGVLNKDDIEKTDACATTGCRASRRTSPV</sequence>
<evidence type="ECO:0000259" key="3">
    <source>
        <dbReference type="Pfam" id="PF03358"/>
    </source>
</evidence>
<reference evidence="5" key="2">
    <citation type="submission" date="2023-06" db="EMBL/GenBank/DDBJ databases">
        <title>Identification and characterization of horizontal gene transfer across gut microbiota members of farm animals based on homology search.</title>
        <authorList>
            <person name="Zeman M."/>
            <person name="Kubasova T."/>
            <person name="Jahodarova E."/>
            <person name="Nykrynova M."/>
            <person name="Rychlik I."/>
        </authorList>
    </citation>
    <scope>NUCLEOTIDE SEQUENCE [LARGE SCALE GENOMIC DNA]</scope>
    <source>
        <strain evidence="5">153_Feed</strain>
    </source>
</reference>
<dbReference type="PANTHER" id="PTHR43278:SF2">
    <property type="entry name" value="IRON-SULFUR FLAVOPROTEIN"/>
    <property type="match status" value="1"/>
</dbReference>
<organism evidence="4 5">
    <name type="scientific">Thermophilibacter provencensis</name>
    <dbReference type="NCBI Taxonomy" id="1852386"/>
    <lineage>
        <taxon>Bacteria</taxon>
        <taxon>Bacillati</taxon>
        <taxon>Actinomycetota</taxon>
        <taxon>Coriobacteriia</taxon>
        <taxon>Coriobacteriales</taxon>
        <taxon>Atopobiaceae</taxon>
        <taxon>Thermophilibacter</taxon>
    </lineage>
</organism>
<dbReference type="Proteomes" id="UP001529256">
    <property type="component" value="Unassembled WGS sequence"/>
</dbReference>
<evidence type="ECO:0000256" key="2">
    <source>
        <dbReference type="ARBA" id="ARBA00022643"/>
    </source>
</evidence>
<dbReference type="RefSeq" id="WP_289510218.1">
    <property type="nucleotide sequence ID" value="NZ_JAUDEA010000001.1"/>
</dbReference>
<keyword evidence="2" id="KW-0288">FMN</keyword>
<dbReference type="InterPro" id="IPR029039">
    <property type="entry name" value="Flavoprotein-like_sf"/>
</dbReference>
<keyword evidence="1" id="KW-0285">Flavoprotein</keyword>
<dbReference type="Gene3D" id="3.40.50.360">
    <property type="match status" value="1"/>
</dbReference>
<reference evidence="4 5" key="1">
    <citation type="submission" date="2023-06" db="EMBL/GenBank/DDBJ databases">
        <title>Identification and characterization of horizontal gene transfer across gut microbiota members of farm animals based on homology search.</title>
        <authorList>
            <person name="Schwarzerova J."/>
            <person name="Nykrynova M."/>
            <person name="Jureckova K."/>
            <person name="Cejkova D."/>
            <person name="Rychlik I."/>
        </authorList>
    </citation>
    <scope>NUCLEOTIDE SEQUENCE [LARGE SCALE GENOMIC DNA]</scope>
    <source>
        <strain evidence="4 5">153_Feed</strain>
    </source>
</reference>
<proteinExistence type="predicted"/>
<name>A0ABT7V297_9ACTN</name>
<reference evidence="4 5" key="3">
    <citation type="submission" date="2023-06" db="EMBL/GenBank/DDBJ databases">
        <authorList>
            <person name="Zeman M."/>
            <person name="Kubasova T."/>
            <person name="Jahodarova E."/>
            <person name="Nykrynova M."/>
            <person name="Rychlik I."/>
        </authorList>
    </citation>
    <scope>NUCLEOTIDE SEQUENCE [LARGE SCALE GENOMIC DNA]</scope>
    <source>
        <strain evidence="4 5">153_Feed</strain>
    </source>
</reference>
<keyword evidence="5" id="KW-1185">Reference proteome</keyword>
<protein>
    <submittedName>
        <fullName evidence="4">Flavodoxin family protein</fullName>
    </submittedName>
</protein>
<evidence type="ECO:0000313" key="5">
    <source>
        <dbReference type="Proteomes" id="UP001529256"/>
    </source>
</evidence>
<feature type="domain" description="NADPH-dependent FMN reductase-like" evidence="3">
    <location>
        <begin position="4"/>
        <end position="123"/>
    </location>
</feature>
<dbReference type="Pfam" id="PF03358">
    <property type="entry name" value="FMN_red"/>
    <property type="match status" value="1"/>
</dbReference>
<accession>A0ABT7V297</accession>
<dbReference type="EMBL" id="JAUDEA010000001">
    <property type="protein sequence ID" value="MDM8270111.1"/>
    <property type="molecule type" value="Genomic_DNA"/>
</dbReference>
<dbReference type="SUPFAM" id="SSF52218">
    <property type="entry name" value="Flavoproteins"/>
    <property type="match status" value="1"/>
</dbReference>
<evidence type="ECO:0000313" key="4">
    <source>
        <dbReference type="EMBL" id="MDM8270111.1"/>
    </source>
</evidence>
<comment type="caution">
    <text evidence="4">The sequence shown here is derived from an EMBL/GenBank/DDBJ whole genome shotgun (WGS) entry which is preliminary data.</text>
</comment>